<name>A0A7J7JMP4_BUGNE</name>
<evidence type="ECO:0000256" key="2">
    <source>
        <dbReference type="ARBA" id="ARBA00023295"/>
    </source>
</evidence>
<dbReference type="EMBL" id="VXIV02002106">
    <property type="protein sequence ID" value="KAF6027345.1"/>
    <property type="molecule type" value="Genomic_DNA"/>
</dbReference>
<evidence type="ECO:0000313" key="5">
    <source>
        <dbReference type="Proteomes" id="UP000593567"/>
    </source>
</evidence>
<dbReference type="InterPro" id="IPR048913">
    <property type="entry name" value="BetaGal_gal-bd"/>
</dbReference>
<dbReference type="Proteomes" id="UP000593567">
    <property type="component" value="Unassembled WGS sequence"/>
</dbReference>
<reference evidence="4" key="1">
    <citation type="submission" date="2020-06" db="EMBL/GenBank/DDBJ databases">
        <title>Draft genome of Bugula neritina, a colonial animal packing powerful symbionts and potential medicines.</title>
        <authorList>
            <person name="Rayko M."/>
        </authorList>
    </citation>
    <scope>NUCLEOTIDE SEQUENCE [LARGE SCALE GENOMIC DNA]</scope>
    <source>
        <strain evidence="4">Kwan_BN1</strain>
    </source>
</reference>
<keyword evidence="5" id="KW-1185">Reference proteome</keyword>
<protein>
    <submittedName>
        <fullName evidence="4">GLB1L2</fullName>
    </submittedName>
</protein>
<keyword evidence="2" id="KW-0326">Glycosidase</keyword>
<dbReference type="SUPFAM" id="SSF49785">
    <property type="entry name" value="Galactose-binding domain-like"/>
    <property type="match status" value="1"/>
</dbReference>
<proteinExistence type="predicted"/>
<dbReference type="OrthoDB" id="1657402at2759"/>
<accession>A0A7J7JMP4</accession>
<dbReference type="GO" id="GO:0016798">
    <property type="term" value="F:hydrolase activity, acting on glycosyl bonds"/>
    <property type="evidence" value="ECO:0007669"/>
    <property type="project" value="UniProtKB-KW"/>
</dbReference>
<dbReference type="InterPro" id="IPR008979">
    <property type="entry name" value="Galactose-bd-like_sf"/>
</dbReference>
<evidence type="ECO:0000313" key="4">
    <source>
        <dbReference type="EMBL" id="KAF6027345.1"/>
    </source>
</evidence>
<dbReference type="Gene3D" id="2.60.120.260">
    <property type="entry name" value="Galactose-binding domain-like"/>
    <property type="match status" value="1"/>
</dbReference>
<evidence type="ECO:0000259" key="3">
    <source>
        <dbReference type="Pfam" id="PF21467"/>
    </source>
</evidence>
<evidence type="ECO:0000256" key="1">
    <source>
        <dbReference type="ARBA" id="ARBA00022801"/>
    </source>
</evidence>
<gene>
    <name evidence="4" type="ORF">EB796_014351</name>
</gene>
<dbReference type="AlphaFoldDB" id="A0A7J7JMP4"/>
<dbReference type="Pfam" id="PF21467">
    <property type="entry name" value="BetaGal_gal-bd"/>
    <property type="match status" value="1"/>
</dbReference>
<comment type="caution">
    <text evidence="4">The sequence shown here is derived from an EMBL/GenBank/DDBJ whole genome shotgun (WGS) entry which is preliminary data.</text>
</comment>
<feature type="domain" description="Beta-galactosidase galactose-binding" evidence="3">
    <location>
        <begin position="33"/>
        <end position="73"/>
    </location>
</feature>
<keyword evidence="1" id="KW-0378">Hydrolase</keyword>
<sequence>MKLLIGVELHRSTFELHNADSVYNLTCNCCDIFQGWGKGIVILNGRNLGRYWPVKGPTKTLYVPGVWLSQGDNEFMVWETDQLPAVKTLKFTTTPNLG</sequence>
<organism evidence="4 5">
    <name type="scientific">Bugula neritina</name>
    <name type="common">Brown bryozoan</name>
    <name type="synonym">Sertularia neritina</name>
    <dbReference type="NCBI Taxonomy" id="10212"/>
    <lineage>
        <taxon>Eukaryota</taxon>
        <taxon>Metazoa</taxon>
        <taxon>Spiralia</taxon>
        <taxon>Lophotrochozoa</taxon>
        <taxon>Bryozoa</taxon>
        <taxon>Gymnolaemata</taxon>
        <taxon>Cheilostomatida</taxon>
        <taxon>Flustrina</taxon>
        <taxon>Buguloidea</taxon>
        <taxon>Bugulidae</taxon>
        <taxon>Bugula</taxon>
    </lineage>
</organism>